<evidence type="ECO:0000313" key="1">
    <source>
        <dbReference type="EMBL" id="MCI73780.1"/>
    </source>
</evidence>
<protein>
    <submittedName>
        <fullName evidence="1">Uncharacterized protein</fullName>
    </submittedName>
</protein>
<reference evidence="1 2" key="1">
    <citation type="journal article" date="2018" name="Front. Plant Sci.">
        <title>Red Clover (Trifolium pratense) and Zigzag Clover (T. medium) - A Picture of Genomic Similarities and Differences.</title>
        <authorList>
            <person name="Dluhosova J."/>
            <person name="Istvanek J."/>
            <person name="Nedelnik J."/>
            <person name="Repkova J."/>
        </authorList>
    </citation>
    <scope>NUCLEOTIDE SEQUENCE [LARGE SCALE GENOMIC DNA]</scope>
    <source>
        <strain evidence="2">cv. 10/8</strain>
        <tissue evidence="1">Leaf</tissue>
    </source>
</reference>
<dbReference type="Proteomes" id="UP000265520">
    <property type="component" value="Unassembled WGS sequence"/>
</dbReference>
<feature type="non-terminal residue" evidence="1">
    <location>
        <position position="78"/>
    </location>
</feature>
<evidence type="ECO:0000313" key="2">
    <source>
        <dbReference type="Proteomes" id="UP000265520"/>
    </source>
</evidence>
<accession>A0A392UN57</accession>
<keyword evidence="2" id="KW-1185">Reference proteome</keyword>
<sequence>LRVDVDTIKEKVDRILEVMEALAVRENNPPPAVAAEVTTPLHPPGFTPIPQQIHMAPANFPMYGLPPGYTPPIALDSA</sequence>
<name>A0A392UN57_9FABA</name>
<comment type="caution">
    <text evidence="1">The sequence shown here is derived from an EMBL/GenBank/DDBJ whole genome shotgun (WGS) entry which is preliminary data.</text>
</comment>
<proteinExistence type="predicted"/>
<feature type="non-terminal residue" evidence="1">
    <location>
        <position position="1"/>
    </location>
</feature>
<dbReference type="AlphaFoldDB" id="A0A392UN57"/>
<organism evidence="1 2">
    <name type="scientific">Trifolium medium</name>
    <dbReference type="NCBI Taxonomy" id="97028"/>
    <lineage>
        <taxon>Eukaryota</taxon>
        <taxon>Viridiplantae</taxon>
        <taxon>Streptophyta</taxon>
        <taxon>Embryophyta</taxon>
        <taxon>Tracheophyta</taxon>
        <taxon>Spermatophyta</taxon>
        <taxon>Magnoliopsida</taxon>
        <taxon>eudicotyledons</taxon>
        <taxon>Gunneridae</taxon>
        <taxon>Pentapetalae</taxon>
        <taxon>rosids</taxon>
        <taxon>fabids</taxon>
        <taxon>Fabales</taxon>
        <taxon>Fabaceae</taxon>
        <taxon>Papilionoideae</taxon>
        <taxon>50 kb inversion clade</taxon>
        <taxon>NPAAA clade</taxon>
        <taxon>Hologalegina</taxon>
        <taxon>IRL clade</taxon>
        <taxon>Trifolieae</taxon>
        <taxon>Trifolium</taxon>
    </lineage>
</organism>
<dbReference type="EMBL" id="LXQA010846399">
    <property type="protein sequence ID" value="MCI73780.1"/>
    <property type="molecule type" value="Genomic_DNA"/>
</dbReference>